<accession>A0A508BIC9</accession>
<dbReference type="AlphaFoldDB" id="A0A508BIC9"/>
<sequence>MWNPARELLAMIDSWDSSNSLIIGRGEPANDDSSVVFWETQATAVRLLLEVEEFLRDDGSYEEDAGTLVELWLELFPPRQDWCSSGGFPRASRGTRSALRQIARRMDSESTQFVDLSPDALGELRQALEELLRTIQHLPNLQPAGRDRLVLLIQRALRIIEEEPDRPDKIQAVTCEVAGATLPVVSVAPEEKRRGILDKIMHIAGMWAMNVTAGAAGNLLAAGAALCLPQIQS</sequence>
<organism evidence="1 2">
    <name type="scientific">Actinomyces oris</name>
    <dbReference type="NCBI Taxonomy" id="544580"/>
    <lineage>
        <taxon>Bacteria</taxon>
        <taxon>Bacillati</taxon>
        <taxon>Actinomycetota</taxon>
        <taxon>Actinomycetes</taxon>
        <taxon>Actinomycetales</taxon>
        <taxon>Actinomycetaceae</taxon>
        <taxon>Actinomyces</taxon>
    </lineage>
</organism>
<evidence type="ECO:0000313" key="1">
    <source>
        <dbReference type="EMBL" id="TQD60371.1"/>
    </source>
</evidence>
<dbReference type="EMBL" id="VICC01000006">
    <property type="protein sequence ID" value="TQD60371.1"/>
    <property type="molecule type" value="Genomic_DNA"/>
</dbReference>
<protein>
    <submittedName>
        <fullName evidence="1">Uncharacterized protein</fullName>
    </submittedName>
</protein>
<comment type="caution">
    <text evidence="1">The sequence shown here is derived from an EMBL/GenBank/DDBJ whole genome shotgun (WGS) entry which is preliminary data.</text>
</comment>
<dbReference type="Proteomes" id="UP000317942">
    <property type="component" value="Unassembled WGS sequence"/>
</dbReference>
<proteinExistence type="predicted"/>
<dbReference type="RefSeq" id="WP_141406888.1">
    <property type="nucleotide sequence ID" value="NZ_CP066060.1"/>
</dbReference>
<name>A0A508BIC9_9ACTO</name>
<dbReference type="GeneID" id="64212498"/>
<reference evidence="1 2" key="1">
    <citation type="submission" date="2019-06" db="EMBL/GenBank/DDBJ databases">
        <title>Draft genome sequence of Actinomyces oris CCUG 34288T.</title>
        <authorList>
            <person name="Salva-Serra F."/>
            <person name="Cardew S."/>
            <person name="Moore E."/>
        </authorList>
    </citation>
    <scope>NUCLEOTIDE SEQUENCE [LARGE SCALE GENOMIC DNA]</scope>
    <source>
        <strain evidence="1 2">CCUG 34288</strain>
    </source>
</reference>
<gene>
    <name evidence="1" type="ORF">FK267_07985</name>
</gene>
<evidence type="ECO:0000313" key="2">
    <source>
        <dbReference type="Proteomes" id="UP000317942"/>
    </source>
</evidence>